<comment type="caution">
    <text evidence="1">The sequence shown here is derived from an EMBL/GenBank/DDBJ whole genome shotgun (WGS) entry which is preliminary data.</text>
</comment>
<evidence type="ECO:0000313" key="1">
    <source>
        <dbReference type="EMBL" id="KAI9906588.1"/>
    </source>
</evidence>
<dbReference type="Proteomes" id="UP001163321">
    <property type="component" value="Chromosome 8"/>
</dbReference>
<protein>
    <submittedName>
        <fullName evidence="1">Uncharacterized protein</fullName>
    </submittedName>
</protein>
<sequence>MKHIRNWVTVCIVLHNMIAHLGDASADLYEGGDVPEEAEEELHGGIVKTSSECRRDDLKLTTIAINYARGFLPMQ</sequence>
<proteinExistence type="predicted"/>
<evidence type="ECO:0000313" key="2">
    <source>
        <dbReference type="Proteomes" id="UP001163321"/>
    </source>
</evidence>
<name>A0ACC0VLI3_9STRA</name>
<reference evidence="1 2" key="1">
    <citation type="journal article" date="2022" name="bioRxiv">
        <title>The genome of the oomycete Peronosclerospora sorghi, a cosmopolitan pathogen of maize and sorghum, is inflated with dispersed pseudogenes.</title>
        <authorList>
            <person name="Fletcher K."/>
            <person name="Martin F."/>
            <person name="Isakeit T."/>
            <person name="Cavanaugh K."/>
            <person name="Magill C."/>
            <person name="Michelmore R."/>
        </authorList>
    </citation>
    <scope>NUCLEOTIDE SEQUENCE [LARGE SCALE GENOMIC DNA]</scope>
    <source>
        <strain evidence="1">P6</strain>
    </source>
</reference>
<gene>
    <name evidence="1" type="ORF">PsorP6_004134</name>
</gene>
<keyword evidence="2" id="KW-1185">Reference proteome</keyword>
<accession>A0ACC0VLI3</accession>
<dbReference type="EMBL" id="CM047587">
    <property type="protein sequence ID" value="KAI9906588.1"/>
    <property type="molecule type" value="Genomic_DNA"/>
</dbReference>
<organism evidence="1 2">
    <name type="scientific">Peronosclerospora sorghi</name>
    <dbReference type="NCBI Taxonomy" id="230839"/>
    <lineage>
        <taxon>Eukaryota</taxon>
        <taxon>Sar</taxon>
        <taxon>Stramenopiles</taxon>
        <taxon>Oomycota</taxon>
        <taxon>Peronosporomycetes</taxon>
        <taxon>Peronosporales</taxon>
        <taxon>Peronosporaceae</taxon>
        <taxon>Peronosclerospora</taxon>
    </lineage>
</organism>